<evidence type="ECO:0000259" key="2">
    <source>
        <dbReference type="Pfam" id="PF07331"/>
    </source>
</evidence>
<dbReference type="KEGG" id="vne:CFK40_04875"/>
<dbReference type="OrthoDB" id="2893630at2"/>
<feature type="transmembrane region" description="Helical" evidence="1">
    <location>
        <begin position="73"/>
        <end position="102"/>
    </location>
</feature>
<feature type="domain" description="DUF1468" evidence="2">
    <location>
        <begin position="6"/>
        <end position="139"/>
    </location>
</feature>
<reference evidence="3 4" key="1">
    <citation type="journal article" date="2003" name="Int. J. Syst. Evol. Microbiol.">
        <title>Virgibacillus carmonensis sp. nov., Virgibacillus necropolis sp. nov. and Virgibacillus picturae sp. nov., three novel species isolated from deteriorated mural paintings, transfer of the species of the genus salibacillus to Virgibacillus, as Virgibacillus marismortui comb. nov. and Virgibacillus salexigens comb. nov., and emended description of the genus Virgibacillus.</title>
        <authorList>
            <person name="Heyrman J."/>
            <person name="Logan N.A."/>
            <person name="Busse H.J."/>
            <person name="Balcaen A."/>
            <person name="Lebbe L."/>
            <person name="Rodriguez-Diaz M."/>
            <person name="Swings J."/>
            <person name="De Vos P."/>
        </authorList>
    </citation>
    <scope>NUCLEOTIDE SEQUENCE [LARGE SCALE GENOMIC DNA]</scope>
    <source>
        <strain evidence="3 4">LMG 19488</strain>
    </source>
</reference>
<dbReference type="RefSeq" id="WP_089531098.1">
    <property type="nucleotide sequence ID" value="NZ_CP022437.1"/>
</dbReference>
<proteinExistence type="predicted"/>
<dbReference type="AlphaFoldDB" id="A0A221M9T5"/>
<protein>
    <recommendedName>
        <fullName evidence="2">DUF1468 domain-containing protein</fullName>
    </recommendedName>
</protein>
<accession>A0A221M9T5</accession>
<dbReference type="Pfam" id="PF07331">
    <property type="entry name" value="TctB"/>
    <property type="match status" value="1"/>
</dbReference>
<sequence length="146" mass="16634">MQFVTIIFIYILSGYFYFEASGFRENAGIFPEMVSLILLVLNTIYLFQELKEKRKISKNNSGKSTIVKPTKQFYVITIASIGYVALLNVIGFLILTPMYLALIMFYLGGKRKKVIFPIVIVFTFAVYISFSSLLNISIPQGIIFNL</sequence>
<keyword evidence="1" id="KW-1133">Transmembrane helix</keyword>
<keyword evidence="4" id="KW-1185">Reference proteome</keyword>
<feature type="transmembrane region" description="Helical" evidence="1">
    <location>
        <begin position="114"/>
        <end position="136"/>
    </location>
</feature>
<feature type="transmembrane region" description="Helical" evidence="1">
    <location>
        <begin position="7"/>
        <end position="23"/>
    </location>
</feature>
<dbReference type="Proteomes" id="UP000204391">
    <property type="component" value="Chromosome"/>
</dbReference>
<dbReference type="EMBL" id="CP022437">
    <property type="protein sequence ID" value="ASN04389.1"/>
    <property type="molecule type" value="Genomic_DNA"/>
</dbReference>
<evidence type="ECO:0000313" key="4">
    <source>
        <dbReference type="Proteomes" id="UP000204391"/>
    </source>
</evidence>
<evidence type="ECO:0000256" key="1">
    <source>
        <dbReference type="SAM" id="Phobius"/>
    </source>
</evidence>
<keyword evidence="1" id="KW-0472">Membrane</keyword>
<dbReference type="InterPro" id="IPR009936">
    <property type="entry name" value="DUF1468"/>
</dbReference>
<organism evidence="3 4">
    <name type="scientific">Virgibacillus necropolis</name>
    <dbReference type="NCBI Taxonomy" id="163877"/>
    <lineage>
        <taxon>Bacteria</taxon>
        <taxon>Bacillati</taxon>
        <taxon>Bacillota</taxon>
        <taxon>Bacilli</taxon>
        <taxon>Bacillales</taxon>
        <taxon>Bacillaceae</taxon>
        <taxon>Virgibacillus</taxon>
    </lineage>
</organism>
<gene>
    <name evidence="3" type="ORF">CFK40_04875</name>
</gene>
<feature type="transmembrane region" description="Helical" evidence="1">
    <location>
        <begin position="29"/>
        <end position="47"/>
    </location>
</feature>
<keyword evidence="1" id="KW-0812">Transmembrane</keyword>
<name>A0A221M9T5_9BACI</name>
<evidence type="ECO:0000313" key="3">
    <source>
        <dbReference type="EMBL" id="ASN04389.1"/>
    </source>
</evidence>